<keyword evidence="1" id="KW-0472">Membrane</keyword>
<organism evidence="2 3">
    <name type="scientific">Algoriphagus machipongonensis</name>
    <dbReference type="NCBI Taxonomy" id="388413"/>
    <lineage>
        <taxon>Bacteria</taxon>
        <taxon>Pseudomonadati</taxon>
        <taxon>Bacteroidota</taxon>
        <taxon>Cytophagia</taxon>
        <taxon>Cytophagales</taxon>
        <taxon>Cyclobacteriaceae</taxon>
        <taxon>Algoriphagus</taxon>
    </lineage>
</organism>
<dbReference type="RefSeq" id="WP_008197913.1">
    <property type="nucleotide sequence ID" value="NZ_CM001023.1"/>
</dbReference>
<dbReference type="eggNOG" id="COG4276">
    <property type="taxonomic scope" value="Bacteria"/>
</dbReference>
<dbReference type="EMBL" id="CM001023">
    <property type="protein sequence ID" value="EAZ81881.1"/>
    <property type="molecule type" value="Genomic_DNA"/>
</dbReference>
<keyword evidence="1" id="KW-0812">Transmembrane</keyword>
<dbReference type="HOGENOM" id="CLU_112936_1_2_10"/>
<evidence type="ECO:0000313" key="2">
    <source>
        <dbReference type="EMBL" id="EAZ81881.1"/>
    </source>
</evidence>
<dbReference type="STRING" id="388413.ALPR1_01530"/>
<dbReference type="InterPro" id="IPR023393">
    <property type="entry name" value="START-like_dom_sf"/>
</dbReference>
<evidence type="ECO:0000313" key="3">
    <source>
        <dbReference type="Proteomes" id="UP000003919"/>
    </source>
</evidence>
<keyword evidence="3" id="KW-1185">Reference proteome</keyword>
<protein>
    <recommendedName>
        <fullName evidence="4">Ligand-binding SRPBCC domain-containing protein</fullName>
    </recommendedName>
</protein>
<dbReference type="EMBL" id="AAXU02000001">
    <property type="protein sequence ID" value="EAZ81881.1"/>
    <property type="molecule type" value="Genomic_DNA"/>
</dbReference>
<keyword evidence="1" id="KW-1133">Transmembrane helix</keyword>
<dbReference type="SUPFAM" id="SSF55961">
    <property type="entry name" value="Bet v1-like"/>
    <property type="match status" value="1"/>
</dbReference>
<accession>A3HUQ9</accession>
<gene>
    <name evidence="2" type="ORF">ALPR1_01530</name>
</gene>
<reference evidence="2 3" key="1">
    <citation type="journal article" date="2011" name="J. Bacteriol.">
        <title>Complete genome sequence of Algoriphagus sp. PR1, bacterial prey of a colony-forming choanoflagellate.</title>
        <authorList>
            <person name="Alegado R.A."/>
            <person name="Ferriera S."/>
            <person name="Nusbaum C."/>
            <person name="Young S.K."/>
            <person name="Zeng Q."/>
            <person name="Imamovic A."/>
            <person name="Fairclough S.R."/>
            <person name="King N."/>
        </authorList>
    </citation>
    <scope>NUCLEOTIDE SEQUENCE [LARGE SCALE GENOMIC DNA]</scope>
    <source>
        <strain evidence="2 3">PR1</strain>
    </source>
</reference>
<feature type="transmembrane region" description="Helical" evidence="1">
    <location>
        <begin position="113"/>
        <end position="134"/>
    </location>
</feature>
<evidence type="ECO:0008006" key="4">
    <source>
        <dbReference type="Google" id="ProtNLM"/>
    </source>
</evidence>
<proteinExistence type="predicted"/>
<sequence length="147" mass="17612">MKLTLKTSVEKDYLAVKAEFGKELFEKLNPPFPPVKLLQFDGSKKGDLVSLELNFILFRQKWISEIVEDQTNEKEFYFVDQGKILPFFLKSWKHKHRIIKSENGSIIQDEINYSSPFGLMTFLMYPLLWVQFAYRKPIYRRFFRKES</sequence>
<name>A3HUQ9_9BACT</name>
<evidence type="ECO:0000256" key="1">
    <source>
        <dbReference type="SAM" id="Phobius"/>
    </source>
</evidence>
<dbReference type="Proteomes" id="UP000003919">
    <property type="component" value="Chromosome"/>
</dbReference>
<dbReference type="AlphaFoldDB" id="A3HUQ9"/>
<dbReference type="Gene3D" id="3.30.530.20">
    <property type="match status" value="1"/>
</dbReference>
<dbReference type="OrthoDB" id="838246at2"/>
<comment type="caution">
    <text evidence="2">The sequence shown here is derived from an EMBL/GenBank/DDBJ whole genome shotgun (WGS) entry which is preliminary data.</text>
</comment>